<dbReference type="PANTHER" id="PTHR30592:SF1">
    <property type="entry name" value="SULFUR CARRIER PROTEIN FDHD"/>
    <property type="match status" value="1"/>
</dbReference>
<sequence length="277" mass="29467">MGETADMRTGTDGGRFSRAVGGCVRIAEDGVQERIETVALEVPFAVSIDGAFCDVLSCTPRDLEDLAFGYAFAKGVVEGPEDVAGIVVSELGECYGADVHLREGLRLNRGAPLGSSREATRTKGSLAALPPYFPAHMVHLPDGEPFARQAVWRAAEGLAARQRMHRETGATHAAAFVDRTGGFVCMREDVGRHNAVDKLVGALSRAGVDPRDGFAYLSSRCALELVNKLARFGVALVATVSAPTSAVLDYAVEANVTLAAFARGNRFTVYTHPERIS</sequence>
<dbReference type="SUPFAM" id="SSF53927">
    <property type="entry name" value="Cytidine deaminase-like"/>
    <property type="match status" value="1"/>
</dbReference>
<keyword evidence="2 3" id="KW-0501">Molybdenum cofactor biosynthesis</keyword>
<comment type="similarity">
    <text evidence="3">Belongs to the FdhD family.</text>
</comment>
<evidence type="ECO:0000256" key="1">
    <source>
        <dbReference type="ARBA" id="ARBA00022490"/>
    </source>
</evidence>
<accession>A0A2K2UDN9</accession>
<dbReference type="Gene3D" id="3.10.20.10">
    <property type="match status" value="1"/>
</dbReference>
<keyword evidence="5" id="KW-1185">Reference proteome</keyword>
<comment type="caution">
    <text evidence="4">The sequence shown here is derived from an EMBL/GenBank/DDBJ whole genome shotgun (WGS) entry which is preliminary data.</text>
</comment>
<dbReference type="GO" id="GO:0016783">
    <property type="term" value="F:sulfurtransferase activity"/>
    <property type="evidence" value="ECO:0007669"/>
    <property type="project" value="InterPro"/>
</dbReference>
<feature type="binding site" evidence="3">
    <location>
        <begin position="261"/>
        <end position="266"/>
    </location>
    <ligand>
        <name>Mo-bis(molybdopterin guanine dinucleotide)</name>
        <dbReference type="ChEBI" id="CHEBI:60539"/>
    </ligand>
</feature>
<dbReference type="EMBL" id="PPEK01000002">
    <property type="protein sequence ID" value="PNV68362.1"/>
    <property type="molecule type" value="Genomic_DNA"/>
</dbReference>
<dbReference type="NCBIfam" id="TIGR00129">
    <property type="entry name" value="fdhD_narQ"/>
    <property type="match status" value="1"/>
</dbReference>
<proteinExistence type="inferred from homology"/>
<evidence type="ECO:0000256" key="2">
    <source>
        <dbReference type="ARBA" id="ARBA00023150"/>
    </source>
</evidence>
<evidence type="ECO:0000313" key="4">
    <source>
        <dbReference type="EMBL" id="PNV68362.1"/>
    </source>
</evidence>
<comment type="caution">
    <text evidence="3">Lacks conserved residue(s) required for the propagation of feature annotation.</text>
</comment>
<dbReference type="GO" id="GO:0006777">
    <property type="term" value="P:Mo-molybdopterin cofactor biosynthetic process"/>
    <property type="evidence" value="ECO:0007669"/>
    <property type="project" value="UniProtKB-UniRule"/>
</dbReference>
<dbReference type="Proteomes" id="UP000236197">
    <property type="component" value="Unassembled WGS sequence"/>
</dbReference>
<dbReference type="HAMAP" id="MF_00187">
    <property type="entry name" value="FdhD"/>
    <property type="match status" value="1"/>
</dbReference>
<organism evidence="4 5">
    <name type="scientific">Enteroscipio rubneri</name>
    <dbReference type="NCBI Taxonomy" id="2070686"/>
    <lineage>
        <taxon>Bacteria</taxon>
        <taxon>Bacillati</taxon>
        <taxon>Actinomycetota</taxon>
        <taxon>Coriobacteriia</taxon>
        <taxon>Eggerthellales</taxon>
        <taxon>Eggerthellaceae</taxon>
        <taxon>Enteroscipio</taxon>
    </lineage>
</organism>
<name>A0A2K2UDN9_9ACTN</name>
<comment type="function">
    <text evidence="3">Required for formate dehydrogenase (FDH) activity.</text>
</comment>
<dbReference type="AlphaFoldDB" id="A0A2K2UDN9"/>
<dbReference type="InterPro" id="IPR016193">
    <property type="entry name" value="Cytidine_deaminase-like"/>
</dbReference>
<comment type="subcellular location">
    <subcellularLocation>
        <location evidence="3">Cytoplasm</location>
    </subcellularLocation>
</comment>
<dbReference type="InterPro" id="IPR003786">
    <property type="entry name" value="FdhD"/>
</dbReference>
<evidence type="ECO:0000313" key="5">
    <source>
        <dbReference type="Proteomes" id="UP000236197"/>
    </source>
</evidence>
<protein>
    <recommendedName>
        <fullName evidence="3">Protein FdhD</fullName>
    </recommendedName>
</protein>
<reference evidence="5" key="1">
    <citation type="submission" date="2018-01" db="EMBL/GenBank/DDBJ databases">
        <title>Rubneribacter badeniensis gen. nov., sp. nov., and Colonibacter rubneri, gen. nov., sp. nov., WGS of new members of the Eggerthellaceae.</title>
        <authorList>
            <person name="Danylec N."/>
            <person name="Stoll D.A."/>
            <person name="Doetsch A."/>
            <person name="Kulling S.E."/>
            <person name="Huch M."/>
        </authorList>
    </citation>
    <scope>NUCLEOTIDE SEQUENCE [LARGE SCALE GENOMIC DNA]</scope>
    <source>
        <strain evidence="5">ResAG-96</strain>
    </source>
</reference>
<gene>
    <name evidence="3" type="primary">fdhD</name>
    <name evidence="4" type="ORF">C2L71_03680</name>
</gene>
<dbReference type="PIRSF" id="PIRSF015626">
    <property type="entry name" value="FdhD"/>
    <property type="match status" value="1"/>
</dbReference>
<keyword evidence="1 3" id="KW-0963">Cytoplasm</keyword>
<dbReference type="GO" id="GO:0005737">
    <property type="term" value="C:cytoplasm"/>
    <property type="evidence" value="ECO:0007669"/>
    <property type="project" value="UniProtKB-SubCell"/>
</dbReference>
<dbReference type="Pfam" id="PF02634">
    <property type="entry name" value="FdhD-NarQ"/>
    <property type="match status" value="1"/>
</dbReference>
<dbReference type="PANTHER" id="PTHR30592">
    <property type="entry name" value="FORMATE DEHYDROGENASE"/>
    <property type="match status" value="1"/>
</dbReference>
<evidence type="ECO:0000256" key="3">
    <source>
        <dbReference type="HAMAP-Rule" id="MF_00187"/>
    </source>
</evidence>
<dbReference type="Gene3D" id="3.40.140.10">
    <property type="entry name" value="Cytidine Deaminase, domain 2"/>
    <property type="match status" value="1"/>
</dbReference>